<dbReference type="PIRSF" id="PIRSF033579">
    <property type="entry name" value="Anaer_Co_chel"/>
    <property type="match status" value="1"/>
</dbReference>
<dbReference type="Pfam" id="PF06180">
    <property type="entry name" value="CbiK"/>
    <property type="match status" value="1"/>
</dbReference>
<dbReference type="GO" id="GO:0046872">
    <property type="term" value="F:metal ion binding"/>
    <property type="evidence" value="ECO:0007669"/>
    <property type="project" value="UniProtKB-KW"/>
</dbReference>
<keyword evidence="2" id="KW-0479">Metal-binding</keyword>
<keyword evidence="2" id="KW-0170">Cobalt</keyword>
<evidence type="ECO:0000256" key="1">
    <source>
        <dbReference type="PIRSR" id="PIRSR033579-1"/>
    </source>
</evidence>
<dbReference type="GO" id="GO:0019251">
    <property type="term" value="P:anaerobic cobalamin biosynthetic process"/>
    <property type="evidence" value="ECO:0007669"/>
    <property type="project" value="InterPro"/>
</dbReference>
<dbReference type="AlphaFoldDB" id="A0A2L1GRB2"/>
<feature type="binding site" evidence="2">
    <location>
        <position position="183"/>
    </location>
    <ligand>
        <name>Co(2+)</name>
        <dbReference type="ChEBI" id="CHEBI:48828"/>
    </ligand>
</feature>
<dbReference type="SUPFAM" id="SSF53800">
    <property type="entry name" value="Chelatase"/>
    <property type="match status" value="1"/>
</dbReference>
<keyword evidence="3" id="KW-0732">Signal</keyword>
<evidence type="ECO:0000256" key="2">
    <source>
        <dbReference type="PIRSR" id="PIRSR033579-3"/>
    </source>
</evidence>
<dbReference type="KEGG" id="deo:CAY53_01050"/>
<dbReference type="OrthoDB" id="9770331at2"/>
<feature type="chain" id="PRO_5014804797" evidence="3">
    <location>
        <begin position="26"/>
        <end position="301"/>
    </location>
</feature>
<feature type="signal peptide" evidence="3">
    <location>
        <begin position="1"/>
        <end position="25"/>
    </location>
</feature>
<dbReference type="Proteomes" id="UP000239867">
    <property type="component" value="Chromosome"/>
</dbReference>
<organism evidence="4 5">
    <name type="scientific">Desulfobulbus oralis</name>
    <dbReference type="NCBI Taxonomy" id="1986146"/>
    <lineage>
        <taxon>Bacteria</taxon>
        <taxon>Pseudomonadati</taxon>
        <taxon>Thermodesulfobacteriota</taxon>
        <taxon>Desulfobulbia</taxon>
        <taxon>Desulfobulbales</taxon>
        <taxon>Desulfobulbaceae</taxon>
        <taxon>Desulfobulbus</taxon>
    </lineage>
</organism>
<keyword evidence="5" id="KW-1185">Reference proteome</keyword>
<feature type="binding site" evidence="2">
    <location>
        <position position="213"/>
    </location>
    <ligand>
        <name>Co(2+)</name>
        <dbReference type="ChEBI" id="CHEBI:48828"/>
    </ligand>
</feature>
<protein>
    <submittedName>
        <fullName evidence="4">Sirohydrochlorin cobaltochelatase</fullName>
    </submittedName>
</protein>
<dbReference type="InterPro" id="IPR010388">
    <property type="entry name" value="Anaerobic_Co-chelatase"/>
</dbReference>
<evidence type="ECO:0000256" key="3">
    <source>
        <dbReference type="SAM" id="SignalP"/>
    </source>
</evidence>
<sequence>MSAVLLSSVFLMALFCVVSVAPAFAYGGHSKNPPPKKDALLLVTFGTSVQSAQKSFEHIEKKMQAAFPNTDIRWAYTSQIIRRKLAGEGKMIDSPEIALARLMDEGYREVTLQSLHILPGAEFHALNSNARKFEEMRGGIRKIRIGYPLLMDNKSMDQVLEVAFKSIIPDERKAEDAVVFMGHGSHHPADAIYSAMMYKAQKRDPNCFVGTVEGSPTFEEILDQLKARGVKKAYLIPFMTVAGDHSINDMSGKDPDSWESQLKKAGIKAVPVLHGLAEYDGVVDVWIQRLKASRERQHRGK</sequence>
<feature type="binding site" evidence="2">
    <location>
        <position position="245"/>
    </location>
    <ligand>
        <name>Co(2+)</name>
        <dbReference type="ChEBI" id="CHEBI:48828"/>
    </ligand>
</feature>
<dbReference type="CDD" id="cd03413">
    <property type="entry name" value="CbiK_C"/>
    <property type="match status" value="1"/>
</dbReference>
<gene>
    <name evidence="4" type="ORF">CAY53_01050</name>
</gene>
<reference evidence="4" key="1">
    <citation type="submission" date="2017-05" db="EMBL/GenBank/DDBJ databases">
        <authorList>
            <person name="Song R."/>
            <person name="Chenine A.L."/>
            <person name="Ruprecht R.M."/>
        </authorList>
    </citation>
    <scope>NUCLEOTIDE SEQUENCE</scope>
    <source>
        <strain evidence="4">ORNL</strain>
    </source>
</reference>
<evidence type="ECO:0000313" key="5">
    <source>
        <dbReference type="Proteomes" id="UP000239867"/>
    </source>
</evidence>
<dbReference type="EMBL" id="CP021255">
    <property type="protein sequence ID" value="AVD72178.1"/>
    <property type="molecule type" value="Genomic_DNA"/>
</dbReference>
<evidence type="ECO:0000313" key="4">
    <source>
        <dbReference type="EMBL" id="AVD72178.1"/>
    </source>
</evidence>
<dbReference type="Gene3D" id="3.40.50.1400">
    <property type="match status" value="2"/>
</dbReference>
<proteinExistence type="predicted"/>
<dbReference type="GO" id="GO:0016852">
    <property type="term" value="F:sirohydrochlorin cobaltochelatase activity"/>
    <property type="evidence" value="ECO:0007669"/>
    <property type="project" value="InterPro"/>
</dbReference>
<accession>A0A2L1GRB2</accession>
<reference evidence="4" key="2">
    <citation type="journal article" date="2018" name="MBio">
        <title>Insights into the evolution of host association through the isolation and characterization of a novel human periodontal pathobiont, Desulfobulbus oralis.</title>
        <authorList>
            <person name="Cross K.L."/>
            <person name="Chirania P."/>
            <person name="Xiong W."/>
            <person name="Beall C.J."/>
            <person name="Elkins J.G."/>
            <person name="Giannone R.J."/>
            <person name="Griffen A.L."/>
            <person name="Guss A.M."/>
            <person name="Hettich R.L."/>
            <person name="Joshi S.S."/>
            <person name="Mokrzan E.M."/>
            <person name="Martin R.K."/>
            <person name="Zhulin I.B."/>
            <person name="Leys E.J."/>
            <person name="Podar M."/>
        </authorList>
    </citation>
    <scope>NUCLEOTIDE SEQUENCE [LARGE SCALE GENOMIC DNA]</scope>
    <source>
        <strain evidence="4">ORNL</strain>
    </source>
</reference>
<feature type="active site" description="Proton acceptor" evidence="1">
    <location>
        <position position="183"/>
    </location>
</feature>
<dbReference type="CDD" id="cd03412">
    <property type="entry name" value="CbiK_N"/>
    <property type="match status" value="1"/>
</dbReference>
<name>A0A2L1GRB2_9BACT</name>